<dbReference type="Proteomes" id="UP000054097">
    <property type="component" value="Unassembled WGS sequence"/>
</dbReference>
<organism evidence="2 3">
    <name type="scientific">Serendipita vermifera MAFF 305830</name>
    <dbReference type="NCBI Taxonomy" id="933852"/>
    <lineage>
        <taxon>Eukaryota</taxon>
        <taxon>Fungi</taxon>
        <taxon>Dikarya</taxon>
        <taxon>Basidiomycota</taxon>
        <taxon>Agaricomycotina</taxon>
        <taxon>Agaricomycetes</taxon>
        <taxon>Sebacinales</taxon>
        <taxon>Serendipitaceae</taxon>
        <taxon>Serendipita</taxon>
    </lineage>
</organism>
<gene>
    <name evidence="2" type="ORF">M408DRAFT_234371</name>
</gene>
<accession>A0A0C3AYH9</accession>
<reference evidence="2 3" key="1">
    <citation type="submission" date="2014-04" db="EMBL/GenBank/DDBJ databases">
        <authorList>
            <consortium name="DOE Joint Genome Institute"/>
            <person name="Kuo A."/>
            <person name="Zuccaro A."/>
            <person name="Kohler A."/>
            <person name="Nagy L.G."/>
            <person name="Floudas D."/>
            <person name="Copeland A."/>
            <person name="Barry K.W."/>
            <person name="Cichocki N."/>
            <person name="Veneault-Fourrey C."/>
            <person name="LaButti K."/>
            <person name="Lindquist E.A."/>
            <person name="Lipzen A."/>
            <person name="Lundell T."/>
            <person name="Morin E."/>
            <person name="Murat C."/>
            <person name="Sun H."/>
            <person name="Tunlid A."/>
            <person name="Henrissat B."/>
            <person name="Grigoriev I.V."/>
            <person name="Hibbett D.S."/>
            <person name="Martin F."/>
            <person name="Nordberg H.P."/>
            <person name="Cantor M.N."/>
            <person name="Hua S.X."/>
        </authorList>
    </citation>
    <scope>NUCLEOTIDE SEQUENCE [LARGE SCALE GENOMIC DNA]</scope>
    <source>
        <strain evidence="2 3">MAFF 305830</strain>
    </source>
</reference>
<feature type="region of interest" description="Disordered" evidence="1">
    <location>
        <begin position="405"/>
        <end position="428"/>
    </location>
</feature>
<proteinExistence type="predicted"/>
<reference evidence="3" key="2">
    <citation type="submission" date="2015-01" db="EMBL/GenBank/DDBJ databases">
        <title>Evolutionary Origins and Diversification of the Mycorrhizal Mutualists.</title>
        <authorList>
            <consortium name="DOE Joint Genome Institute"/>
            <consortium name="Mycorrhizal Genomics Consortium"/>
            <person name="Kohler A."/>
            <person name="Kuo A."/>
            <person name="Nagy L.G."/>
            <person name="Floudas D."/>
            <person name="Copeland A."/>
            <person name="Barry K.W."/>
            <person name="Cichocki N."/>
            <person name="Veneault-Fourrey C."/>
            <person name="LaButti K."/>
            <person name="Lindquist E.A."/>
            <person name="Lipzen A."/>
            <person name="Lundell T."/>
            <person name="Morin E."/>
            <person name="Murat C."/>
            <person name="Riley R."/>
            <person name="Ohm R."/>
            <person name="Sun H."/>
            <person name="Tunlid A."/>
            <person name="Henrissat B."/>
            <person name="Grigoriev I.V."/>
            <person name="Hibbett D.S."/>
            <person name="Martin F."/>
        </authorList>
    </citation>
    <scope>NUCLEOTIDE SEQUENCE [LARGE SCALE GENOMIC DNA]</scope>
    <source>
        <strain evidence="3">MAFF 305830</strain>
    </source>
</reference>
<keyword evidence="3" id="KW-1185">Reference proteome</keyword>
<evidence type="ECO:0000313" key="2">
    <source>
        <dbReference type="EMBL" id="KIM24306.1"/>
    </source>
</evidence>
<dbReference type="AlphaFoldDB" id="A0A0C3AYH9"/>
<name>A0A0C3AYH9_SERVB</name>
<evidence type="ECO:0008006" key="4">
    <source>
        <dbReference type="Google" id="ProtNLM"/>
    </source>
</evidence>
<evidence type="ECO:0000313" key="3">
    <source>
        <dbReference type="Proteomes" id="UP000054097"/>
    </source>
</evidence>
<sequence length="451" mass="50946">MASISDLPVELLIEIVEHLRPPRVTIGDNAAWNQPSLLKNWWERSPIEEEPEPKEPKGPKEVDGLDGLDEEFENLVINQGFHPYSALLALRQVNRNFEELSRSTLYHDLNLVSDDVTNDPIIVEVLTRYQRYIRTVRITAEYSEQNKDVFALVSPLLVDGVTSLGVYYQNTTEERIEFNNTMMKTLESGHISSLGVYSTASFSIYRQHVAPSGATALLQSVTDANLLEQFISLDIVLETLEEEMYDRIRSQIGNVCSFTVRGAFRRWLGQIGDINQDKKWQPGQSLTNLQLIHCPNAYAPHIPQVLLFFPSLKTLFVAGCGEGNDRVPDIRAAGWSFKVDAAWGKRAPLETVRIECVANWEIIAMGTIHTRNLIITAIVGGSLSESFKDEEIFPHLRTLQTELKYKELPPPPTETESEEETQPPPIPHIDKVCAKRGIVVTYNEHALVFPQ</sequence>
<protein>
    <recommendedName>
        <fullName evidence="4">F-box domain-containing protein</fullName>
    </recommendedName>
</protein>
<dbReference type="EMBL" id="KN824325">
    <property type="protein sequence ID" value="KIM24306.1"/>
    <property type="molecule type" value="Genomic_DNA"/>
</dbReference>
<evidence type="ECO:0000256" key="1">
    <source>
        <dbReference type="SAM" id="MobiDB-lite"/>
    </source>
</evidence>
<dbReference type="HOGENOM" id="CLU_046322_0_0_1"/>